<accession>A0A6J7FQT2</accession>
<gene>
    <name evidence="1" type="ORF">UFOPK3376_03268</name>
</gene>
<reference evidence="1" key="1">
    <citation type="submission" date="2020-05" db="EMBL/GenBank/DDBJ databases">
        <authorList>
            <person name="Chiriac C."/>
            <person name="Salcher M."/>
            <person name="Ghai R."/>
            <person name="Kavagutti S V."/>
        </authorList>
    </citation>
    <scope>NUCLEOTIDE SEQUENCE</scope>
</reference>
<sequence length="45" mass="4794">MAKSVTLVVLSGGYAMAARRVPVMEPPTDVISAMLSALTCERKEL</sequence>
<dbReference type="AlphaFoldDB" id="A0A6J7FQT2"/>
<protein>
    <submittedName>
        <fullName evidence="1">Unannotated protein</fullName>
    </submittedName>
</protein>
<organism evidence="1">
    <name type="scientific">freshwater metagenome</name>
    <dbReference type="NCBI Taxonomy" id="449393"/>
    <lineage>
        <taxon>unclassified sequences</taxon>
        <taxon>metagenomes</taxon>
        <taxon>ecological metagenomes</taxon>
    </lineage>
</organism>
<evidence type="ECO:0000313" key="1">
    <source>
        <dbReference type="EMBL" id="CAB4898092.1"/>
    </source>
</evidence>
<proteinExistence type="predicted"/>
<name>A0A6J7FQT2_9ZZZZ</name>
<dbReference type="EMBL" id="CAFBLP010000161">
    <property type="protein sequence ID" value="CAB4898092.1"/>
    <property type="molecule type" value="Genomic_DNA"/>
</dbReference>